<dbReference type="Pfam" id="PF00432">
    <property type="entry name" value="Prenyltrans"/>
    <property type="match status" value="1"/>
</dbReference>
<comment type="cofactor">
    <cofactor evidence="1">
        <name>Zn(2+)</name>
        <dbReference type="ChEBI" id="CHEBI:29105"/>
    </cofactor>
</comment>
<dbReference type="Gene3D" id="1.50.10.20">
    <property type="match status" value="1"/>
</dbReference>
<keyword evidence="4" id="KW-0808">Transferase</keyword>
<comment type="similarity">
    <text evidence="2">Belongs to the protein prenyltransferase subunit beta family.</text>
</comment>
<dbReference type="Proteomes" id="UP000800200">
    <property type="component" value="Unassembled WGS sequence"/>
</dbReference>
<reference evidence="9" key="1">
    <citation type="journal article" date="2020" name="Stud. Mycol.">
        <title>101 Dothideomycetes genomes: a test case for predicting lifestyles and emergence of pathogens.</title>
        <authorList>
            <person name="Haridas S."/>
            <person name="Albert R."/>
            <person name="Binder M."/>
            <person name="Bloem J."/>
            <person name="Labutti K."/>
            <person name="Salamov A."/>
            <person name="Andreopoulos B."/>
            <person name="Baker S."/>
            <person name="Barry K."/>
            <person name="Bills G."/>
            <person name="Bluhm B."/>
            <person name="Cannon C."/>
            <person name="Castanera R."/>
            <person name="Culley D."/>
            <person name="Daum C."/>
            <person name="Ezra D."/>
            <person name="Gonzalez J."/>
            <person name="Henrissat B."/>
            <person name="Kuo A."/>
            <person name="Liang C."/>
            <person name="Lipzen A."/>
            <person name="Lutzoni F."/>
            <person name="Magnuson J."/>
            <person name="Mondo S."/>
            <person name="Nolan M."/>
            <person name="Ohm R."/>
            <person name="Pangilinan J."/>
            <person name="Park H.-J."/>
            <person name="Ramirez L."/>
            <person name="Alfaro M."/>
            <person name="Sun H."/>
            <person name="Tritt A."/>
            <person name="Yoshinaga Y."/>
            <person name="Zwiers L.-H."/>
            <person name="Turgeon B."/>
            <person name="Goodwin S."/>
            <person name="Spatafora J."/>
            <person name="Crous P."/>
            <person name="Grigoriev I."/>
        </authorList>
    </citation>
    <scope>NUCLEOTIDE SEQUENCE</scope>
    <source>
        <strain evidence="9">CBS 207.26</strain>
    </source>
</reference>
<evidence type="ECO:0000313" key="10">
    <source>
        <dbReference type="Proteomes" id="UP000800200"/>
    </source>
</evidence>
<keyword evidence="5" id="KW-0479">Metal-binding</keyword>
<accession>A0A6A6DCE3</accession>
<evidence type="ECO:0000256" key="6">
    <source>
        <dbReference type="ARBA" id="ARBA00022737"/>
    </source>
</evidence>
<evidence type="ECO:0000256" key="4">
    <source>
        <dbReference type="ARBA" id="ARBA00022679"/>
    </source>
</evidence>
<evidence type="ECO:0000256" key="2">
    <source>
        <dbReference type="ARBA" id="ARBA00010497"/>
    </source>
</evidence>
<keyword evidence="10" id="KW-1185">Reference proteome</keyword>
<sequence length="443" mass="50075">MATVVPVAGDESKFQHSKHINFWRRCLKTFLPHQYTSNDANRMTFAFFILSALDLLGNLQAALSAEERQGHIEWVYHCQLPEGGFRAFPGADFGSQRNDENKIWDPAHIPATFFALLVLALLGDDLQRVKRREILIWLNRMQRPDGSFGETLREDGRIEGGNDTRFGYMSTGIRWILRGNVEGSVDGVPDINVDKFVECIRNSETYDGGISETKFHEAHAGFTSCAVSALSFIDRLPLHEKASPQPDDYLHGISNLPLTLHWLASRQTLTLDEEDTIDKFADETDSAATCHDSRSFVKLRSYPSKAGELSFKWQPTSHFELQWVGINGRANKIADTCYAYWVCVPLKVLDHLELVDQRPIRRWLLDKTQHLVGGFGKLPGDAPDIYHAYLGLAVLAMFGEPGLKDFDAALCMSNDAKRYIESLLWRREIVGNEEVSKEGERAI</sequence>
<name>A0A6A6DCE3_9PEZI</name>
<keyword evidence="3" id="KW-0637">Prenyltransferase</keyword>
<keyword evidence="7" id="KW-0862">Zinc</keyword>
<dbReference type="GO" id="GO:0005953">
    <property type="term" value="C:CAAX-protein geranylgeranyltransferase complex"/>
    <property type="evidence" value="ECO:0007669"/>
    <property type="project" value="TreeGrafter"/>
</dbReference>
<evidence type="ECO:0000313" key="9">
    <source>
        <dbReference type="EMBL" id="KAF2176673.1"/>
    </source>
</evidence>
<dbReference type="OrthoDB" id="24893at2759"/>
<dbReference type="InterPro" id="IPR001330">
    <property type="entry name" value="Prenyltrans"/>
</dbReference>
<dbReference type="SUPFAM" id="SSF48239">
    <property type="entry name" value="Terpenoid cyclases/Protein prenyltransferases"/>
    <property type="match status" value="1"/>
</dbReference>
<protein>
    <submittedName>
        <fullName evidence="9">Geranylgeranyl transferas-like protein type i beta subunit</fullName>
    </submittedName>
</protein>
<dbReference type="PANTHER" id="PTHR11774:SF4">
    <property type="entry name" value="GERANYLGERANYL TRANSFERASE TYPE-1 SUBUNIT BETA"/>
    <property type="match status" value="1"/>
</dbReference>
<dbReference type="AlphaFoldDB" id="A0A6A6DCE3"/>
<evidence type="ECO:0000259" key="8">
    <source>
        <dbReference type="Pfam" id="PF00432"/>
    </source>
</evidence>
<evidence type="ECO:0000256" key="1">
    <source>
        <dbReference type="ARBA" id="ARBA00001947"/>
    </source>
</evidence>
<dbReference type="PANTHER" id="PTHR11774">
    <property type="entry name" value="GERANYLGERANYL TRANSFERASE TYPE BETA SUBUNIT"/>
    <property type="match status" value="1"/>
</dbReference>
<gene>
    <name evidence="9" type="ORF">K469DRAFT_733615</name>
</gene>
<dbReference type="GO" id="GO:0004662">
    <property type="term" value="F:CAAX-protein geranylgeranyltransferase activity"/>
    <property type="evidence" value="ECO:0007669"/>
    <property type="project" value="TreeGrafter"/>
</dbReference>
<evidence type="ECO:0000256" key="5">
    <source>
        <dbReference type="ARBA" id="ARBA00022723"/>
    </source>
</evidence>
<feature type="domain" description="Prenyltransferase alpha-alpha toroid" evidence="8">
    <location>
        <begin position="14"/>
        <end position="412"/>
    </location>
</feature>
<dbReference type="GO" id="GO:0046872">
    <property type="term" value="F:metal ion binding"/>
    <property type="evidence" value="ECO:0007669"/>
    <property type="project" value="UniProtKB-KW"/>
</dbReference>
<dbReference type="EMBL" id="ML994703">
    <property type="protein sequence ID" value="KAF2176673.1"/>
    <property type="molecule type" value="Genomic_DNA"/>
</dbReference>
<proteinExistence type="inferred from homology"/>
<keyword evidence="6" id="KW-0677">Repeat</keyword>
<evidence type="ECO:0000256" key="3">
    <source>
        <dbReference type="ARBA" id="ARBA00022602"/>
    </source>
</evidence>
<organism evidence="9 10">
    <name type="scientific">Zopfia rhizophila CBS 207.26</name>
    <dbReference type="NCBI Taxonomy" id="1314779"/>
    <lineage>
        <taxon>Eukaryota</taxon>
        <taxon>Fungi</taxon>
        <taxon>Dikarya</taxon>
        <taxon>Ascomycota</taxon>
        <taxon>Pezizomycotina</taxon>
        <taxon>Dothideomycetes</taxon>
        <taxon>Dothideomycetes incertae sedis</taxon>
        <taxon>Zopfiaceae</taxon>
        <taxon>Zopfia</taxon>
    </lineage>
</organism>
<evidence type="ECO:0000256" key="7">
    <source>
        <dbReference type="ARBA" id="ARBA00022833"/>
    </source>
</evidence>
<dbReference type="InterPro" id="IPR045089">
    <property type="entry name" value="PGGT1B-like"/>
</dbReference>
<dbReference type="InterPro" id="IPR008930">
    <property type="entry name" value="Terpenoid_cyclase/PrenylTrfase"/>
</dbReference>